<dbReference type="CDD" id="cd06170">
    <property type="entry name" value="LuxR_C_like"/>
    <property type="match status" value="1"/>
</dbReference>
<dbReference type="PROSITE" id="PS50043">
    <property type="entry name" value="HTH_LUXR_2"/>
    <property type="match status" value="1"/>
</dbReference>
<feature type="domain" description="HTH luxR-type" evidence="3">
    <location>
        <begin position="848"/>
        <end position="913"/>
    </location>
</feature>
<dbReference type="PANTHER" id="PTHR16305">
    <property type="entry name" value="TESTICULAR SOLUBLE ADENYLYL CYCLASE"/>
    <property type="match status" value="1"/>
</dbReference>
<evidence type="ECO:0000313" key="4">
    <source>
        <dbReference type="EMBL" id="MBB6547693.1"/>
    </source>
</evidence>
<dbReference type="InterPro" id="IPR016032">
    <property type="entry name" value="Sig_transdc_resp-reg_C-effctor"/>
</dbReference>
<sequence>MDSATTTLVGREGEQARLAAFVEAAAGQALVVRGEAGVGKSTLLDYAVGLARQSGHLVIRATGVEAESELPYAGLHQLLHPLLSGAVRPDDGCRAVFDAAFAQHEGKPPSVMALGVAMLGLLSRVAAKQPLLLVLDDGQWLDDPSADVCGFVSRRIADSPVKLLVAVRADIASRFDTGALPERLVGALSDDDAARLLDRHHPALGKHARQMVLDQAQGNPLALLELPAHGAGHPGDELPPGASGRHDVPLPRRLQLLYGTRIAALSDTVRAELLMGALDGVGARPGDAGPGPRYRMRNVDEAVACGLLDTEPVTDDLTFRHPLVRSSVVQLATPNQRRAAHTALAQVHRDNLERRAVHLAAATLDPDEEVAEVLEAAAGSATRRGGAIAAVAWLTRAAELSENHADRSRRLGDAAFVAGHAALLGQARKLVLYGTAPDSAGSPASVLATAHLALYQDGDVRSTHRQVTAAIERLRSSAQPGEVLARLVILLLAISQYAADRALWQRAHELLDSLGDLVTEQPRVYSNTWSDVVRHGQGWSEPVERAAADLRGREPWEVTHLAVSAYHLDLLTQYRPYLQRAVAREVETGAVFSGMAMLNLTMLDQMAVGEWEAAERTGMRALALEMEHGHELFAHQTRGYLAQLAALRGQVGTARDLQAVVDAWARPRGIGFLTQLADAAGVTAALSAGDYETAYLYAIGITPPGTFAPYADQASRTLLDLVEAAMRTGRTDQARRHALAARDAGLPGLSPRLALITYGALAMTADGDEEAAEMYARAESHEAAARFPFELARIRLAHGNRLRRTQGRAAALRLLVLAAESFDRLGATGWAERARTELRGTGAAPRVSTLSLASLTWQERRIADLAAGGLTNKEIGKRMHLSPRTVSSHLYRVFPKLGITTRAALRDALSRMDEVTSPV</sequence>
<protein>
    <submittedName>
        <fullName evidence="4">DNA-binding CsgD family transcriptional regulator/energy-coupling factor transporter ATP-binding protein EcfA2</fullName>
    </submittedName>
</protein>
<dbReference type="GO" id="GO:0004016">
    <property type="term" value="F:adenylate cyclase activity"/>
    <property type="evidence" value="ECO:0007669"/>
    <property type="project" value="TreeGrafter"/>
</dbReference>
<evidence type="ECO:0000256" key="1">
    <source>
        <dbReference type="ARBA" id="ARBA00022741"/>
    </source>
</evidence>
<dbReference type="RefSeq" id="WP_185102304.1">
    <property type="nucleotide sequence ID" value="NZ_BAAAXY010000042.1"/>
</dbReference>
<proteinExistence type="predicted"/>
<dbReference type="GO" id="GO:0005737">
    <property type="term" value="C:cytoplasm"/>
    <property type="evidence" value="ECO:0007669"/>
    <property type="project" value="TreeGrafter"/>
</dbReference>
<dbReference type="SUPFAM" id="SSF46894">
    <property type="entry name" value="C-terminal effector domain of the bipartite response regulators"/>
    <property type="match status" value="1"/>
</dbReference>
<comment type="caution">
    <text evidence="4">The sequence shown here is derived from an EMBL/GenBank/DDBJ whole genome shotgun (WGS) entry which is preliminary data.</text>
</comment>
<dbReference type="GO" id="GO:0003677">
    <property type="term" value="F:DNA binding"/>
    <property type="evidence" value="ECO:0007669"/>
    <property type="project" value="UniProtKB-KW"/>
</dbReference>
<dbReference type="Pfam" id="PF00196">
    <property type="entry name" value="GerE"/>
    <property type="match status" value="1"/>
</dbReference>
<dbReference type="Pfam" id="PF13191">
    <property type="entry name" value="AAA_16"/>
    <property type="match status" value="1"/>
</dbReference>
<dbReference type="SUPFAM" id="SSF52540">
    <property type="entry name" value="P-loop containing nucleoside triphosphate hydrolases"/>
    <property type="match status" value="1"/>
</dbReference>
<dbReference type="GO" id="GO:0005524">
    <property type="term" value="F:ATP binding"/>
    <property type="evidence" value="ECO:0007669"/>
    <property type="project" value="UniProtKB-KW"/>
</dbReference>
<reference evidence="4 5" key="1">
    <citation type="submission" date="2020-08" db="EMBL/GenBank/DDBJ databases">
        <title>Sequencing the genomes of 1000 actinobacteria strains.</title>
        <authorList>
            <person name="Klenk H.-P."/>
        </authorList>
    </citation>
    <scope>NUCLEOTIDE SEQUENCE [LARGE SCALE GENOMIC DNA]</scope>
    <source>
        <strain evidence="4 5">DSM 43768</strain>
    </source>
</reference>
<dbReference type="InterPro" id="IPR000792">
    <property type="entry name" value="Tscrpt_reg_LuxR_C"/>
</dbReference>
<evidence type="ECO:0000256" key="2">
    <source>
        <dbReference type="ARBA" id="ARBA00022840"/>
    </source>
</evidence>
<name>A0A7X0TXR7_9ACTN</name>
<keyword evidence="2 4" id="KW-0067">ATP-binding</keyword>
<dbReference type="Gene3D" id="3.40.50.300">
    <property type="entry name" value="P-loop containing nucleotide triphosphate hydrolases"/>
    <property type="match status" value="1"/>
</dbReference>
<dbReference type="InterPro" id="IPR027417">
    <property type="entry name" value="P-loop_NTPase"/>
</dbReference>
<organism evidence="4 5">
    <name type="scientific">Nonomuraea rubra</name>
    <dbReference type="NCBI Taxonomy" id="46180"/>
    <lineage>
        <taxon>Bacteria</taxon>
        <taxon>Bacillati</taxon>
        <taxon>Actinomycetota</taxon>
        <taxon>Actinomycetes</taxon>
        <taxon>Streptosporangiales</taxon>
        <taxon>Streptosporangiaceae</taxon>
        <taxon>Nonomuraea</taxon>
    </lineage>
</organism>
<dbReference type="Gene3D" id="1.10.10.10">
    <property type="entry name" value="Winged helix-like DNA-binding domain superfamily/Winged helix DNA-binding domain"/>
    <property type="match status" value="1"/>
</dbReference>
<dbReference type="AlphaFoldDB" id="A0A7X0TXR7"/>
<keyword evidence="4" id="KW-0238">DNA-binding</keyword>
<dbReference type="SMART" id="SM00421">
    <property type="entry name" value="HTH_LUXR"/>
    <property type="match status" value="1"/>
</dbReference>
<dbReference type="InterPro" id="IPR041664">
    <property type="entry name" value="AAA_16"/>
</dbReference>
<dbReference type="Proteomes" id="UP000565579">
    <property type="component" value="Unassembled WGS sequence"/>
</dbReference>
<dbReference type="PRINTS" id="PR00038">
    <property type="entry name" value="HTHLUXR"/>
</dbReference>
<keyword evidence="5" id="KW-1185">Reference proteome</keyword>
<dbReference type="PANTHER" id="PTHR16305:SF35">
    <property type="entry name" value="TRANSCRIPTIONAL ACTIVATOR DOMAIN"/>
    <property type="match status" value="1"/>
</dbReference>
<gene>
    <name evidence="4" type="ORF">HD593_002488</name>
</gene>
<dbReference type="GO" id="GO:0006355">
    <property type="term" value="P:regulation of DNA-templated transcription"/>
    <property type="evidence" value="ECO:0007669"/>
    <property type="project" value="InterPro"/>
</dbReference>
<dbReference type="InterPro" id="IPR036388">
    <property type="entry name" value="WH-like_DNA-bd_sf"/>
</dbReference>
<dbReference type="EMBL" id="JACHMI010000001">
    <property type="protein sequence ID" value="MBB6547693.1"/>
    <property type="molecule type" value="Genomic_DNA"/>
</dbReference>
<accession>A0A7X0TXR7</accession>
<evidence type="ECO:0000259" key="3">
    <source>
        <dbReference type="PROSITE" id="PS50043"/>
    </source>
</evidence>
<dbReference type="PROSITE" id="PS00622">
    <property type="entry name" value="HTH_LUXR_1"/>
    <property type="match status" value="1"/>
</dbReference>
<keyword evidence="1" id="KW-0547">Nucleotide-binding</keyword>
<evidence type="ECO:0000313" key="5">
    <source>
        <dbReference type="Proteomes" id="UP000565579"/>
    </source>
</evidence>